<dbReference type="GO" id="GO:0033765">
    <property type="term" value="F:steroid dehydrogenase activity, acting on the CH-CH group of donors"/>
    <property type="evidence" value="ECO:0007669"/>
    <property type="project" value="UniProtKB-ARBA"/>
</dbReference>
<comment type="caution">
    <text evidence="7">The sequence shown here is derived from an EMBL/GenBank/DDBJ whole genome shotgun (WGS) entry which is preliminary data.</text>
</comment>
<sequence length="558" mass="59184">MTDINAKGLSRRAFFGLGATAAAGAAMAGLAGCAPASESDTPAPAAAGDTAMAATGTATYEWEIAPEPITDIASTVDTDILVIGAGLAGCACAAAAAEKGGKVTVVEKTGSFNGRGGGFGAINSRYMEELGVKVDKVNAKQHWIAQCASRTNEDLIVKFFNNSEEASNWLLDKCEALGGSAMVGAFYSHDDVYAEQPGYHMLMIPEEAGLTSTGFAGAELCYLDAVKDGAEFVFDSPAVQLLKDDSGKVTGCICETSEGYVQYNAAKGVVLATGDIGGSLEMCEAYAPICAEYGQPRSQYTPAGVNTGDGHKMGMWVGAQLQDLPFPTMMHPQAFCWFHGPFLFVNDNGERFMCEDTWVQGKSLAINKQPNGEAWSVFDANWPTDLVNGLPYGGGMFWDSFRPYGSDLELAPEYFKTQIPLYIEQGMAYEADTIEELAGKIGCDAATLTATVDRYNGMCEAGEDTDYYKKPVFLTPVKQGPFYALKVGPALLAVCGGLKCNNDFQCLDENGEVIEGLYVLGNIMGDITAVDYPINVAGNSHGRCITFGYLLGHELAEA</sequence>
<evidence type="ECO:0000256" key="1">
    <source>
        <dbReference type="ARBA" id="ARBA00001974"/>
    </source>
</evidence>
<protein>
    <submittedName>
        <fullName evidence="7">FAD-binding dehydrogenase</fullName>
    </submittedName>
</protein>
<dbReference type="PRINTS" id="PR00411">
    <property type="entry name" value="PNDRDTASEI"/>
</dbReference>
<dbReference type="SUPFAM" id="SSF51905">
    <property type="entry name" value="FAD/NAD(P)-binding domain"/>
    <property type="match status" value="1"/>
</dbReference>
<keyword evidence="5" id="KW-0732">Signal</keyword>
<dbReference type="Gene3D" id="3.90.700.10">
    <property type="entry name" value="Succinate dehydrogenase/fumarate reductase flavoprotein, catalytic domain"/>
    <property type="match status" value="1"/>
</dbReference>
<dbReference type="InterPro" id="IPR036188">
    <property type="entry name" value="FAD/NAD-bd_sf"/>
</dbReference>
<dbReference type="PROSITE" id="PS51257">
    <property type="entry name" value="PROKAR_LIPOPROTEIN"/>
    <property type="match status" value="1"/>
</dbReference>
<keyword evidence="3" id="KW-0274">FAD</keyword>
<gene>
    <name evidence="7" type="ORF">C1850_01725</name>
</gene>
<keyword evidence="4" id="KW-0560">Oxidoreductase</keyword>
<evidence type="ECO:0000256" key="3">
    <source>
        <dbReference type="ARBA" id="ARBA00022827"/>
    </source>
</evidence>
<evidence type="ECO:0000313" key="7">
    <source>
        <dbReference type="EMBL" id="RDC46665.1"/>
    </source>
</evidence>
<feature type="domain" description="FAD-dependent oxidoreductase 2 FAD-binding" evidence="6">
    <location>
        <begin position="79"/>
        <end position="525"/>
    </location>
</feature>
<name>A0A369P5Y4_9ACTN</name>
<evidence type="ECO:0000256" key="4">
    <source>
        <dbReference type="ARBA" id="ARBA00023002"/>
    </source>
</evidence>
<accession>A0A369P5Y4</accession>
<reference evidence="7 8" key="1">
    <citation type="journal article" date="2018" name="Elife">
        <title>Discovery and characterization of a prevalent human gut bacterial enzyme sufficient for the inactivation of a family of plant toxins.</title>
        <authorList>
            <person name="Koppel N."/>
            <person name="Bisanz J.E."/>
            <person name="Pandelia M.E."/>
            <person name="Turnbaugh P.J."/>
            <person name="Balskus E.P."/>
        </authorList>
    </citation>
    <scope>NUCLEOTIDE SEQUENCE [LARGE SCALE GENOMIC DNA]</scope>
    <source>
        <strain evidence="7 8">OB21 GAM 11</strain>
    </source>
</reference>
<feature type="signal peptide" evidence="5">
    <location>
        <begin position="1"/>
        <end position="28"/>
    </location>
</feature>
<dbReference type="Pfam" id="PF00890">
    <property type="entry name" value="FAD_binding_2"/>
    <property type="match status" value="1"/>
</dbReference>
<dbReference type="AlphaFoldDB" id="A0A369P5Y4"/>
<dbReference type="InterPro" id="IPR050315">
    <property type="entry name" value="FAD-oxidoreductase_2"/>
</dbReference>
<proteinExistence type="predicted"/>
<keyword evidence="2" id="KW-0285">Flavoprotein</keyword>
<comment type="cofactor">
    <cofactor evidence="1">
        <name>FAD</name>
        <dbReference type="ChEBI" id="CHEBI:57692"/>
    </cofactor>
</comment>
<dbReference type="EMBL" id="PPUT01000002">
    <property type="protein sequence ID" value="RDC46665.1"/>
    <property type="molecule type" value="Genomic_DNA"/>
</dbReference>
<dbReference type="PANTHER" id="PTHR43400">
    <property type="entry name" value="FUMARATE REDUCTASE"/>
    <property type="match status" value="1"/>
</dbReference>
<dbReference type="InterPro" id="IPR006311">
    <property type="entry name" value="TAT_signal"/>
</dbReference>
<dbReference type="Gene3D" id="3.50.50.60">
    <property type="entry name" value="FAD/NAD(P)-binding domain"/>
    <property type="match status" value="1"/>
</dbReference>
<evidence type="ECO:0000256" key="2">
    <source>
        <dbReference type="ARBA" id="ARBA00022630"/>
    </source>
</evidence>
<dbReference type="GO" id="GO:0008202">
    <property type="term" value="P:steroid metabolic process"/>
    <property type="evidence" value="ECO:0007669"/>
    <property type="project" value="UniProtKB-ARBA"/>
</dbReference>
<feature type="chain" id="PRO_5039647838" evidence="5">
    <location>
        <begin position="29"/>
        <end position="558"/>
    </location>
</feature>
<dbReference type="InterPro" id="IPR027477">
    <property type="entry name" value="Succ_DH/fumarate_Rdtase_cat_sf"/>
</dbReference>
<dbReference type="Proteomes" id="UP000253805">
    <property type="component" value="Unassembled WGS sequence"/>
</dbReference>
<organism evidence="7 8">
    <name type="scientific">Adlercreutzia equolifaciens subsp. celatus</name>
    <dbReference type="NCBI Taxonomy" id="394340"/>
    <lineage>
        <taxon>Bacteria</taxon>
        <taxon>Bacillati</taxon>
        <taxon>Actinomycetota</taxon>
        <taxon>Coriobacteriia</taxon>
        <taxon>Eggerthellales</taxon>
        <taxon>Eggerthellaceae</taxon>
        <taxon>Adlercreutzia</taxon>
    </lineage>
</organism>
<dbReference type="InterPro" id="IPR003953">
    <property type="entry name" value="FAD-dep_OxRdtase_2_FAD-bd"/>
</dbReference>
<evidence type="ECO:0000259" key="6">
    <source>
        <dbReference type="Pfam" id="PF00890"/>
    </source>
</evidence>
<dbReference type="SUPFAM" id="SSF56425">
    <property type="entry name" value="Succinate dehydrogenase/fumarate reductase flavoprotein, catalytic domain"/>
    <property type="match status" value="1"/>
</dbReference>
<evidence type="ECO:0000256" key="5">
    <source>
        <dbReference type="SAM" id="SignalP"/>
    </source>
</evidence>
<dbReference type="PROSITE" id="PS51318">
    <property type="entry name" value="TAT"/>
    <property type="match status" value="1"/>
</dbReference>
<dbReference type="PANTHER" id="PTHR43400:SF10">
    <property type="entry name" value="3-OXOSTEROID 1-DEHYDROGENASE"/>
    <property type="match status" value="1"/>
</dbReference>
<dbReference type="RefSeq" id="WP_114548374.1">
    <property type="nucleotide sequence ID" value="NZ_PPUT01000002.1"/>
</dbReference>
<evidence type="ECO:0000313" key="8">
    <source>
        <dbReference type="Proteomes" id="UP000253805"/>
    </source>
</evidence>